<evidence type="ECO:0000313" key="1">
    <source>
        <dbReference type="EMBL" id="KAF6749630.1"/>
    </source>
</evidence>
<dbReference type="EMBL" id="JACGCI010000062">
    <property type="protein sequence ID" value="KAF6749630.1"/>
    <property type="molecule type" value="Genomic_DNA"/>
</dbReference>
<comment type="caution">
    <text evidence="1">The sequence shown here is derived from an EMBL/GenBank/DDBJ whole genome shotgun (WGS) entry which is preliminary data.</text>
</comment>
<sequence length="519" mass="58656">MAVALLRLRPRPKFVIALFACVLILLLSTAFYASDTESLVAEWTLKNPSSIHLDTEATPRPEGTCSPDEYAQGQWVQSSYKTRPGPLSKPISSDGQVEVLDNTTATPEKMSAKEDLLRYARMNACASGDNFWWQFAAVKEEQWDRFPRVFDWEWVPGGRCTQESGLREWVAEEVVRELVEGGGWLLIGGQVLFLSLRITLTRLDSVTGNHFFSLSCLLYPHVVINKATSNARDRPQDLYLNPSSPLVGNLRLPDGFNMTTTPLVSFRRVDLLWSVEDLALMHTELHPEFYIANTTFELFGKEPVWSSSPDVYFDAFLGSLPTANYKAMIVSTAGHWTTNLFAGYHRAQGSDKSTLPVDSAPESLDIDAVSDELEPMLGYDGLLVFFEEVMARWALAIQDRLKTSLESTSTPQQQVLVRAYLPGHDACHNERDPWVEIKAERSFSYNWGEIPKYNEIWETLLSQQSTSYPNIHYLGIDRPGRLRPDGHVATDCLHIMTGPGVLEGWSHYIWHYITKEVLQ</sequence>
<dbReference type="OrthoDB" id="630188at2759"/>
<dbReference type="AlphaFoldDB" id="A0A8H6M0B5"/>
<protein>
    <submittedName>
        <fullName evidence="1">Uncharacterized protein</fullName>
    </submittedName>
</protein>
<gene>
    <name evidence="1" type="ORF">DFP72DRAFT_852481</name>
</gene>
<reference evidence="1 2" key="1">
    <citation type="submission" date="2020-07" db="EMBL/GenBank/DDBJ databases">
        <title>Comparative genomics of pyrophilous fungi reveals a link between fire events and developmental genes.</title>
        <authorList>
            <consortium name="DOE Joint Genome Institute"/>
            <person name="Steindorff A.S."/>
            <person name="Carver A."/>
            <person name="Calhoun S."/>
            <person name="Stillman K."/>
            <person name="Liu H."/>
            <person name="Lipzen A."/>
            <person name="Pangilinan J."/>
            <person name="Labutti K."/>
            <person name="Bruns T.D."/>
            <person name="Grigoriev I.V."/>
        </authorList>
    </citation>
    <scope>NUCLEOTIDE SEQUENCE [LARGE SCALE GENOMIC DNA]</scope>
    <source>
        <strain evidence="1 2">CBS 144469</strain>
    </source>
</reference>
<organism evidence="1 2">
    <name type="scientific">Ephemerocybe angulata</name>
    <dbReference type="NCBI Taxonomy" id="980116"/>
    <lineage>
        <taxon>Eukaryota</taxon>
        <taxon>Fungi</taxon>
        <taxon>Dikarya</taxon>
        <taxon>Basidiomycota</taxon>
        <taxon>Agaricomycotina</taxon>
        <taxon>Agaricomycetes</taxon>
        <taxon>Agaricomycetidae</taxon>
        <taxon>Agaricales</taxon>
        <taxon>Agaricineae</taxon>
        <taxon>Psathyrellaceae</taxon>
        <taxon>Ephemerocybe</taxon>
    </lineage>
</organism>
<name>A0A8H6M0B5_9AGAR</name>
<proteinExistence type="predicted"/>
<keyword evidence="2" id="KW-1185">Reference proteome</keyword>
<evidence type="ECO:0000313" key="2">
    <source>
        <dbReference type="Proteomes" id="UP000521943"/>
    </source>
</evidence>
<dbReference type="Proteomes" id="UP000521943">
    <property type="component" value="Unassembled WGS sequence"/>
</dbReference>
<accession>A0A8H6M0B5</accession>